<evidence type="ECO:0000313" key="5">
    <source>
        <dbReference type="Proteomes" id="UP000006057"/>
    </source>
</evidence>
<dbReference type="AlphaFoldDB" id="I4BHG9"/>
<keyword evidence="5" id="KW-1185">Reference proteome</keyword>
<dbReference type="HOGENOM" id="CLU_010194_2_9_11"/>
<name>I4BHG9_MYCCN</name>
<dbReference type="InterPro" id="IPR036291">
    <property type="entry name" value="NAD(P)-bd_dom_sf"/>
</dbReference>
<dbReference type="KEGG" id="mcb:Mycch_1941"/>
<dbReference type="SMART" id="SM00822">
    <property type="entry name" value="PKS_KR"/>
    <property type="match status" value="1"/>
</dbReference>
<dbReference type="PANTHER" id="PTHR44196">
    <property type="entry name" value="DEHYDROGENASE/REDUCTASE SDR FAMILY MEMBER 7B"/>
    <property type="match status" value="1"/>
</dbReference>
<dbReference type="Gene3D" id="3.40.50.720">
    <property type="entry name" value="NAD(P)-binding Rossmann-like Domain"/>
    <property type="match status" value="1"/>
</dbReference>
<dbReference type="GO" id="GO:0016020">
    <property type="term" value="C:membrane"/>
    <property type="evidence" value="ECO:0007669"/>
    <property type="project" value="TreeGrafter"/>
</dbReference>
<dbReference type="PANTHER" id="PTHR44196:SF1">
    <property type="entry name" value="DEHYDROGENASE_REDUCTASE SDR FAMILY MEMBER 7B"/>
    <property type="match status" value="1"/>
</dbReference>
<dbReference type="InterPro" id="IPR002347">
    <property type="entry name" value="SDR_fam"/>
</dbReference>
<comment type="similarity">
    <text evidence="1">Belongs to the short-chain dehydrogenases/reductases (SDR) family.</text>
</comment>
<dbReference type="SUPFAM" id="SSF51735">
    <property type="entry name" value="NAD(P)-binding Rossmann-fold domains"/>
    <property type="match status" value="1"/>
</dbReference>
<dbReference type="EMBL" id="CP003053">
    <property type="protein sequence ID" value="AFM16726.1"/>
    <property type="molecule type" value="Genomic_DNA"/>
</dbReference>
<sequence length="337" mass="35979">MTEPRTVLITGASRGLGFASTVRLYREGWRVVAAMRTPDHAMPVLREATGAGEHDDRLISVQLDLTDAASIAAAAKSVLETVGAPYGVVHNAGISAAGVVEEAEISLWQRMFATHVMGPVALTKALLPSMRQAGRGRIVLVSSAGGVRGQPAIAPYSAAKGALERWGESMAGEIAPFGLGVTVLVTGTYDTDIITDAGTTDDRDFTGPYARIHNTMDTRGRFAMRLARPPERFTDGLLKALEDTASFRRRGVGPDASMLLVSNRMLPAAAMHHVSRVVMGIPRHGAMRDGAWPLTTPQRAMVAAAKVVPQPVLMRLATLATRFSRSSQSERQGEDDD</sequence>
<reference evidence="4 5" key="1">
    <citation type="submission" date="2012-06" db="EMBL/GenBank/DDBJ databases">
        <title>Complete sequence of chromosome of Mycobacterium chubuense NBB4.</title>
        <authorList>
            <consortium name="US DOE Joint Genome Institute"/>
            <person name="Lucas S."/>
            <person name="Han J."/>
            <person name="Lapidus A."/>
            <person name="Cheng J.-F."/>
            <person name="Goodwin L."/>
            <person name="Pitluck S."/>
            <person name="Peters L."/>
            <person name="Mikhailova N."/>
            <person name="Teshima H."/>
            <person name="Detter J.C."/>
            <person name="Han C."/>
            <person name="Tapia R."/>
            <person name="Land M."/>
            <person name="Hauser L."/>
            <person name="Kyrpides N."/>
            <person name="Ivanova N."/>
            <person name="Pagani I."/>
            <person name="Mattes T."/>
            <person name="Holmes A."/>
            <person name="Rutledge P."/>
            <person name="Paulsen I."/>
            <person name="Coleman N."/>
            <person name="Woyke T."/>
        </authorList>
    </citation>
    <scope>NUCLEOTIDE SEQUENCE [LARGE SCALE GENOMIC DNA]</scope>
    <source>
        <strain evidence="4 5">NBB4</strain>
    </source>
</reference>
<proteinExistence type="inferred from homology"/>
<dbReference type="InterPro" id="IPR020904">
    <property type="entry name" value="Sc_DH/Rdtase_CS"/>
</dbReference>
<evidence type="ECO:0000313" key="4">
    <source>
        <dbReference type="EMBL" id="AFM16726.1"/>
    </source>
</evidence>
<dbReference type="Pfam" id="PF00106">
    <property type="entry name" value="adh_short"/>
    <property type="match status" value="1"/>
</dbReference>
<feature type="domain" description="Ketoreductase" evidence="3">
    <location>
        <begin position="5"/>
        <end position="189"/>
    </location>
</feature>
<dbReference type="RefSeq" id="WP_014815206.1">
    <property type="nucleotide sequence ID" value="NC_018027.1"/>
</dbReference>
<keyword evidence="2" id="KW-0560">Oxidoreductase</keyword>
<gene>
    <name evidence="4" type="ordered locus">Mycch_1941</name>
</gene>
<dbReference type="PRINTS" id="PR00081">
    <property type="entry name" value="GDHRDH"/>
</dbReference>
<dbReference type="PROSITE" id="PS00061">
    <property type="entry name" value="ADH_SHORT"/>
    <property type="match status" value="1"/>
</dbReference>
<dbReference type="OrthoDB" id="5242868at2"/>
<dbReference type="STRING" id="710421.Mycch_1941"/>
<dbReference type="PATRIC" id="fig|710421.3.peg.1944"/>
<evidence type="ECO:0000256" key="2">
    <source>
        <dbReference type="ARBA" id="ARBA00023002"/>
    </source>
</evidence>
<dbReference type="GO" id="GO:0016491">
    <property type="term" value="F:oxidoreductase activity"/>
    <property type="evidence" value="ECO:0007669"/>
    <property type="project" value="UniProtKB-KW"/>
</dbReference>
<organism evidence="4 5">
    <name type="scientific">Mycolicibacterium chubuense (strain NBB4)</name>
    <name type="common">Mycobacterium chubuense</name>
    <dbReference type="NCBI Taxonomy" id="710421"/>
    <lineage>
        <taxon>Bacteria</taxon>
        <taxon>Bacillati</taxon>
        <taxon>Actinomycetota</taxon>
        <taxon>Actinomycetes</taxon>
        <taxon>Mycobacteriales</taxon>
        <taxon>Mycobacteriaceae</taxon>
        <taxon>Mycolicibacterium</taxon>
    </lineage>
</organism>
<evidence type="ECO:0000259" key="3">
    <source>
        <dbReference type="SMART" id="SM00822"/>
    </source>
</evidence>
<dbReference type="CDD" id="cd05374">
    <property type="entry name" value="17beta-HSD-like_SDR_c"/>
    <property type="match status" value="1"/>
</dbReference>
<accession>I4BHG9</accession>
<dbReference type="eggNOG" id="COG4221">
    <property type="taxonomic scope" value="Bacteria"/>
</dbReference>
<evidence type="ECO:0000256" key="1">
    <source>
        <dbReference type="ARBA" id="ARBA00006484"/>
    </source>
</evidence>
<dbReference type="Proteomes" id="UP000006057">
    <property type="component" value="Chromosome"/>
</dbReference>
<dbReference type="InterPro" id="IPR057326">
    <property type="entry name" value="KR_dom"/>
</dbReference>
<protein>
    <recommendedName>
        <fullName evidence="3">Ketoreductase domain-containing protein</fullName>
    </recommendedName>
</protein>